<dbReference type="Proteomes" id="UP000646244">
    <property type="component" value="Unassembled WGS sequence"/>
</dbReference>
<protein>
    <submittedName>
        <fullName evidence="2">Uncharacterized protein</fullName>
    </submittedName>
</protein>
<feature type="compositionally biased region" description="Basic residues" evidence="1">
    <location>
        <begin position="1"/>
        <end position="11"/>
    </location>
</feature>
<evidence type="ECO:0000256" key="1">
    <source>
        <dbReference type="SAM" id="MobiDB-lite"/>
    </source>
</evidence>
<organism evidence="2 3">
    <name type="scientific">Streptomyces cinnamoneus</name>
    <name type="common">Streptoverticillium cinnamoneum</name>
    <dbReference type="NCBI Taxonomy" id="53446"/>
    <lineage>
        <taxon>Bacteria</taxon>
        <taxon>Bacillati</taxon>
        <taxon>Actinomycetota</taxon>
        <taxon>Actinomycetes</taxon>
        <taxon>Kitasatosporales</taxon>
        <taxon>Streptomycetaceae</taxon>
        <taxon>Streptomyces</taxon>
        <taxon>Streptomyces cinnamoneus group</taxon>
    </lineage>
</organism>
<accession>A0A918TKA5</accession>
<evidence type="ECO:0000313" key="3">
    <source>
        <dbReference type="Proteomes" id="UP000646244"/>
    </source>
</evidence>
<comment type="caution">
    <text evidence="2">The sequence shown here is derived from an EMBL/GenBank/DDBJ whole genome shotgun (WGS) entry which is preliminary data.</text>
</comment>
<sequence>MVGLPRRKHREARAAEHEREEQQKAAQSGKDREKTADEVYKHPPEPGVLGWGHRGESPP</sequence>
<name>A0A918TKA5_STRCJ</name>
<proteinExistence type="predicted"/>
<evidence type="ECO:0000313" key="2">
    <source>
        <dbReference type="EMBL" id="GHC45748.1"/>
    </source>
</evidence>
<feature type="compositionally biased region" description="Basic and acidic residues" evidence="1">
    <location>
        <begin position="12"/>
        <end position="44"/>
    </location>
</feature>
<dbReference type="AlphaFoldDB" id="A0A918TKA5"/>
<reference evidence="2" key="2">
    <citation type="submission" date="2020-09" db="EMBL/GenBank/DDBJ databases">
        <authorList>
            <person name="Sun Q."/>
            <person name="Ohkuma M."/>
        </authorList>
    </citation>
    <scope>NUCLEOTIDE SEQUENCE</scope>
    <source>
        <strain evidence="2">JCM 4633</strain>
    </source>
</reference>
<dbReference type="RefSeq" id="WP_190109437.1">
    <property type="nucleotide sequence ID" value="NZ_BMVB01000005.1"/>
</dbReference>
<dbReference type="EMBL" id="BMVB01000005">
    <property type="protein sequence ID" value="GHC45748.1"/>
    <property type="molecule type" value="Genomic_DNA"/>
</dbReference>
<feature type="region of interest" description="Disordered" evidence="1">
    <location>
        <begin position="1"/>
        <end position="59"/>
    </location>
</feature>
<reference evidence="2" key="1">
    <citation type="journal article" date="2014" name="Int. J. Syst. Evol. Microbiol.">
        <title>Complete genome sequence of Corynebacterium casei LMG S-19264T (=DSM 44701T), isolated from a smear-ripened cheese.</title>
        <authorList>
            <consortium name="US DOE Joint Genome Institute (JGI-PGF)"/>
            <person name="Walter F."/>
            <person name="Albersmeier A."/>
            <person name="Kalinowski J."/>
            <person name="Ruckert C."/>
        </authorList>
    </citation>
    <scope>NUCLEOTIDE SEQUENCE</scope>
    <source>
        <strain evidence="2">JCM 4633</strain>
    </source>
</reference>
<gene>
    <name evidence="2" type="ORF">GCM10010507_21390</name>
</gene>